<dbReference type="AlphaFoldDB" id="A0A845BJG6"/>
<evidence type="ECO:0000259" key="1">
    <source>
        <dbReference type="Pfam" id="PF07238"/>
    </source>
</evidence>
<comment type="caution">
    <text evidence="2">The sequence shown here is derived from an EMBL/GenBank/DDBJ whole genome shotgun (WGS) entry which is preliminary data.</text>
</comment>
<evidence type="ECO:0000313" key="3">
    <source>
        <dbReference type="Proteomes" id="UP000467214"/>
    </source>
</evidence>
<dbReference type="InterPro" id="IPR009875">
    <property type="entry name" value="PilZ_domain"/>
</dbReference>
<organism evidence="2 3">
    <name type="scientific">Craterilacuibacter sinensis</name>
    <dbReference type="NCBI Taxonomy" id="2686017"/>
    <lineage>
        <taxon>Bacteria</taxon>
        <taxon>Pseudomonadati</taxon>
        <taxon>Pseudomonadota</taxon>
        <taxon>Betaproteobacteria</taxon>
        <taxon>Neisseriales</taxon>
        <taxon>Neisseriaceae</taxon>
        <taxon>Craterilacuibacter</taxon>
    </lineage>
</organism>
<dbReference type="Proteomes" id="UP000467214">
    <property type="component" value="Unassembled WGS sequence"/>
</dbReference>
<evidence type="ECO:0000313" key="2">
    <source>
        <dbReference type="EMBL" id="MXR36342.1"/>
    </source>
</evidence>
<sequence length="108" mass="11720">MNPADPRIDRRGARRIQMGCKARLKVLISGELFYGECIELSVRGLSVRTAFVPQFGESVEIVLMVAGMGALPAAPLYLVAEVRRCNEVVPGHLYDIGFAIVGRKACSA</sequence>
<dbReference type="EMBL" id="WSSB01000003">
    <property type="protein sequence ID" value="MXR36342.1"/>
    <property type="molecule type" value="Genomic_DNA"/>
</dbReference>
<keyword evidence="3" id="KW-1185">Reference proteome</keyword>
<proteinExistence type="predicted"/>
<dbReference type="Pfam" id="PF07238">
    <property type="entry name" value="PilZ"/>
    <property type="match status" value="1"/>
</dbReference>
<dbReference type="RefSeq" id="WP_124735269.1">
    <property type="nucleotide sequence ID" value="NZ_WSSB01000003.1"/>
</dbReference>
<protein>
    <submittedName>
        <fullName evidence="2">PilZ domain-containing protein</fullName>
    </submittedName>
</protein>
<reference evidence="2 3" key="1">
    <citation type="submission" date="2019-12" db="EMBL/GenBank/DDBJ databases">
        <title>Neisseriaceae gen. nov. sp. Genome sequencing and assembly.</title>
        <authorList>
            <person name="Liu Z."/>
            <person name="Li A."/>
        </authorList>
    </citation>
    <scope>NUCLEOTIDE SEQUENCE [LARGE SCALE GENOMIC DNA]</scope>
    <source>
        <strain evidence="2 3">B2N2-7</strain>
    </source>
</reference>
<name>A0A845BJG6_9NEIS</name>
<dbReference type="GO" id="GO:0035438">
    <property type="term" value="F:cyclic-di-GMP binding"/>
    <property type="evidence" value="ECO:0007669"/>
    <property type="project" value="InterPro"/>
</dbReference>
<gene>
    <name evidence="2" type="ORF">GQF02_05060</name>
</gene>
<dbReference type="SUPFAM" id="SSF141371">
    <property type="entry name" value="PilZ domain-like"/>
    <property type="match status" value="1"/>
</dbReference>
<accession>A0A845BJG6</accession>
<feature type="domain" description="PilZ" evidence="1">
    <location>
        <begin position="10"/>
        <end position="98"/>
    </location>
</feature>